<dbReference type="Pfam" id="PF13915">
    <property type="entry name" value="DUF4210"/>
    <property type="match status" value="1"/>
</dbReference>
<name>A0A8X7C8R7_9ARAC</name>
<dbReference type="SMART" id="SM01177">
    <property type="entry name" value="DUF4210"/>
    <property type="match status" value="1"/>
</dbReference>
<evidence type="ECO:0000313" key="2">
    <source>
        <dbReference type="EMBL" id="GFY62029.1"/>
    </source>
</evidence>
<comment type="caution">
    <text evidence="2">The sequence shown here is derived from an EMBL/GenBank/DDBJ whole genome shotgun (WGS) entry which is preliminary data.</text>
</comment>
<dbReference type="Proteomes" id="UP000886998">
    <property type="component" value="Unassembled WGS sequence"/>
</dbReference>
<accession>A0A8X7C8R7</accession>
<evidence type="ECO:0000313" key="3">
    <source>
        <dbReference type="Proteomes" id="UP000886998"/>
    </source>
</evidence>
<dbReference type="InterPro" id="IPR051506">
    <property type="entry name" value="ATOS_Transcription_Regulators"/>
</dbReference>
<evidence type="ECO:0000259" key="1">
    <source>
        <dbReference type="SMART" id="SM01177"/>
    </source>
</evidence>
<reference evidence="2" key="1">
    <citation type="submission" date="2020-08" db="EMBL/GenBank/DDBJ databases">
        <title>Multicomponent nature underlies the extraordinary mechanical properties of spider dragline silk.</title>
        <authorList>
            <person name="Kono N."/>
            <person name="Nakamura H."/>
            <person name="Mori M."/>
            <person name="Yoshida Y."/>
            <person name="Ohtoshi R."/>
            <person name="Malay A.D."/>
            <person name="Moran D.A.P."/>
            <person name="Tomita M."/>
            <person name="Numata K."/>
            <person name="Arakawa K."/>
        </authorList>
    </citation>
    <scope>NUCLEOTIDE SEQUENCE</scope>
</reference>
<organism evidence="2 3">
    <name type="scientific">Trichonephila inaurata madagascariensis</name>
    <dbReference type="NCBI Taxonomy" id="2747483"/>
    <lineage>
        <taxon>Eukaryota</taxon>
        <taxon>Metazoa</taxon>
        <taxon>Ecdysozoa</taxon>
        <taxon>Arthropoda</taxon>
        <taxon>Chelicerata</taxon>
        <taxon>Arachnida</taxon>
        <taxon>Araneae</taxon>
        <taxon>Araneomorphae</taxon>
        <taxon>Entelegynae</taxon>
        <taxon>Araneoidea</taxon>
        <taxon>Nephilidae</taxon>
        <taxon>Trichonephila</taxon>
        <taxon>Trichonephila inaurata</taxon>
    </lineage>
</organism>
<proteinExistence type="predicted"/>
<dbReference type="PANTHER" id="PTHR13199:SF11">
    <property type="entry name" value="PROTEIN ATOSSA"/>
    <property type="match status" value="1"/>
</dbReference>
<gene>
    <name evidence="2" type="primary">fam214a</name>
    <name evidence="2" type="ORF">TNIN_192701</name>
</gene>
<keyword evidence="3" id="KW-1185">Reference proteome</keyword>
<dbReference type="PANTHER" id="PTHR13199">
    <property type="entry name" value="GH03947P"/>
    <property type="match status" value="1"/>
</dbReference>
<dbReference type="OrthoDB" id="8625101at2759"/>
<dbReference type="InterPro" id="IPR025261">
    <property type="entry name" value="Atos-like_cons_dom"/>
</dbReference>
<sequence length="992" mass="113201">MSEAFEPEIVISCSGSCLQKLYIDLCNLIVESRSPIFNDRGYGDGIHCPPLLGQSQHICDFSKSECQKHQRLIHHLFRAVASNIFEIEVIILPDCCSDLKLKERIQKGEYVLLERWSMKCFDSKVQSAIDVPELLRAVRSFLHFSQISAWLSSTKGKSPSNIYYWVKSSLDGVCTSFDKDPEIHSFPICKIVEDLYGTVKVKYPTRTQYVPVIPCSKHPPLHGYSFRTISDSSNLTQNISLNSEIVRQLQKTPSDDQNTEQSYASEPQTLLLTPATVLKTFSNNTSDVNKPIRVVKPSYCQNHLINASFDIKQCKTMDIVSKLQTSYVCNYAETFNNGIIHEKASLSKKRYLHKQNLQLLKMNGTTRHSQEISAFPFEPKTQVNQILEKSDVPSSTELSITSSKKTVLKPLEASLTKETYQSSKVLQKKRPLNSKESTKLPHKIIFNDVNVSSKFCKNVPVHLNKMSSKYSSQVRHPNHISRSVEDGECSYQNSYVKHEIKNSREKHPSKCLLLSSVPLHRKRKLANLKNYKKLRNLDEYFPKVLLREDDILKITDDIGLNGSPIKDEQKNINECNEYFNSTSQANAGTSNKTGQNITFNNKCLEKKILQKKKSKRQKFLHSIHKLQCPDNLSEAASSYNSDYQKLQIDLKNSELFQKNEVKMCLNLSFTSESNPVRFHGNHSENCLLQDKKLPRYSRKFLSACGDTGIKYKCENIPRHLKSSEILSDEKQKKRMYRSIKNVKKEESQNTMKPLQVNESETNIFQVRNRSKRKRKKSYKFISSQSCALTKSSMSCTVENFQYRHVQPKSVCTKQLSTILLDTNTMPSPSVLRNNFHGQSSDVEERNSVSHECKWNSGIETKMRPHSSIKQCTCDLNRLIPFKKRYASCEIPKVSAHFLKNVSNFPVGQKLLVNFEESILKGCLPVLRNVQGFHVEIGASGSFFPNHLTLPADVSFYDLGNSHQGAAPYVSHPKQRIPICDNPGDWCKHDGEL</sequence>
<feature type="domain" description="Atos-like conserved" evidence="1">
    <location>
        <begin position="910"/>
        <end position="969"/>
    </location>
</feature>
<dbReference type="EMBL" id="BMAV01014016">
    <property type="protein sequence ID" value="GFY62029.1"/>
    <property type="molecule type" value="Genomic_DNA"/>
</dbReference>
<protein>
    <submittedName>
        <fullName evidence="2">Protein FAM214A</fullName>
    </submittedName>
</protein>
<dbReference type="AlphaFoldDB" id="A0A8X7C8R7"/>